<protein>
    <recommendedName>
        <fullName evidence="6">NlpC/P60 domain-containing protein</fullName>
    </recommendedName>
</protein>
<dbReference type="PROSITE" id="PS51935">
    <property type="entry name" value="NLPC_P60"/>
    <property type="match status" value="1"/>
</dbReference>
<evidence type="ECO:0000259" key="6">
    <source>
        <dbReference type="PROSITE" id="PS51935"/>
    </source>
</evidence>
<evidence type="ECO:0000256" key="3">
    <source>
        <dbReference type="ARBA" id="ARBA00022801"/>
    </source>
</evidence>
<accession>A0A842CYX6</accession>
<proteinExistence type="inferred from homology"/>
<keyword evidence="4" id="KW-0788">Thiol protease</keyword>
<dbReference type="PANTHER" id="PTHR47053:SF1">
    <property type="entry name" value="MUREIN DD-ENDOPEPTIDASE MEPH-RELATED"/>
    <property type="match status" value="1"/>
</dbReference>
<keyword evidence="5" id="KW-0732">Signal</keyword>
<organism evidence="7 8">
    <name type="scientific">Listeria booriae</name>
    <dbReference type="NCBI Taxonomy" id="1552123"/>
    <lineage>
        <taxon>Bacteria</taxon>
        <taxon>Bacillati</taxon>
        <taxon>Bacillota</taxon>
        <taxon>Bacilli</taxon>
        <taxon>Bacillales</taxon>
        <taxon>Listeriaceae</taxon>
        <taxon>Listeria</taxon>
    </lineage>
</organism>
<comment type="caution">
    <text evidence="7">The sequence shown here is derived from an EMBL/GenBank/DDBJ whole genome shotgun (WGS) entry which is preliminary data.</text>
</comment>
<dbReference type="InterPro" id="IPR051202">
    <property type="entry name" value="Peptidase_C40"/>
</dbReference>
<dbReference type="Pfam" id="PF00877">
    <property type="entry name" value="NLPC_P60"/>
    <property type="match status" value="1"/>
</dbReference>
<reference evidence="7 8" key="1">
    <citation type="submission" date="2020-03" db="EMBL/GenBank/DDBJ databases">
        <title>Soil Listeria distribution.</title>
        <authorList>
            <person name="Liao J."/>
            <person name="Wiedmann M."/>
        </authorList>
    </citation>
    <scope>NUCLEOTIDE SEQUENCE [LARGE SCALE GENOMIC DNA]</scope>
    <source>
        <strain evidence="7 8">FSL L7-0435</strain>
    </source>
</reference>
<dbReference type="AlphaFoldDB" id="A0A842CYX6"/>
<dbReference type="InterPro" id="IPR000064">
    <property type="entry name" value="NLP_P60_dom"/>
</dbReference>
<keyword evidence="3" id="KW-0378">Hydrolase</keyword>
<comment type="similarity">
    <text evidence="1">Belongs to the peptidase C40 family.</text>
</comment>
<sequence length="657" mass="73991">MNKISKFFVVLLVVIIAFANVNWNTENASAAPAKTYENLYNEAKKHIGKSYTWGGNGPSTFDCSGYTKYVFQNGIGFSIPRTSGGQYSASTKISRSQAKKGDLVFFDYGSGIAHVGIYIGNNQMINAQDNGVMIDNLNNSFWSKYIVGFGRMTNLEEATKGKETLYAKNDLYILKSGNWNSGTAFTLTKGSAAVIDFDRVQNGFVHVKSGTQEGWYSGAMDPYWSETKVVNDKKGKKWLYAKNDLYILKSGNWSSGSSFTLKKYYAALVDFDRTQNGFVHVQVGEQEGWYSGAIEPYWYEEKPNTESKGKMTLYAKNDLYILKTGDWNSQSAFTLKANTPAVVDFGRTQNGFVYVKSGTQEGWYSGAMEPYWSETKLASEKKGKKWLYAKNDLFILKSGDWNSESSFTLKKYYAALVDFDRTQNGFVHVQVGEQEGWYSGAIDPYWYEEKPNVRTLYAKNDLYILKNGDWSSQVVFTVKANTSAIVDFERTQNGFVYVKVGNQEGWYSGAIDPYWLTENPNVNLKGKKTLYAKNDLHILKSGSWDGELSFTLKAYYAAIVDFDRTQNGFVHIQVGNQEGWYSGAIDPYWYTVNPNAAYLCMKDVIFRDAPQWGTGQAGSRKQGEQVNVVSKENGWLKVSLSGDIGYLPDDGQHLQKK</sequence>
<evidence type="ECO:0000256" key="2">
    <source>
        <dbReference type="ARBA" id="ARBA00022670"/>
    </source>
</evidence>
<dbReference type="EMBL" id="JAARWW010000003">
    <property type="protein sequence ID" value="MBC2003852.1"/>
    <property type="molecule type" value="Genomic_DNA"/>
</dbReference>
<evidence type="ECO:0000256" key="5">
    <source>
        <dbReference type="SAM" id="SignalP"/>
    </source>
</evidence>
<feature type="domain" description="NlpC/P60" evidence="6">
    <location>
        <begin position="33"/>
        <end position="153"/>
    </location>
</feature>
<dbReference type="Proteomes" id="UP000546806">
    <property type="component" value="Unassembled WGS sequence"/>
</dbReference>
<name>A0A842CYX6_9LIST</name>
<dbReference type="GO" id="GO:0008234">
    <property type="term" value="F:cysteine-type peptidase activity"/>
    <property type="evidence" value="ECO:0007669"/>
    <property type="project" value="UniProtKB-KW"/>
</dbReference>
<dbReference type="PANTHER" id="PTHR47053">
    <property type="entry name" value="MUREIN DD-ENDOPEPTIDASE MEPH-RELATED"/>
    <property type="match status" value="1"/>
</dbReference>
<dbReference type="GO" id="GO:0006508">
    <property type="term" value="P:proteolysis"/>
    <property type="evidence" value="ECO:0007669"/>
    <property type="project" value="UniProtKB-KW"/>
</dbReference>
<evidence type="ECO:0000313" key="8">
    <source>
        <dbReference type="Proteomes" id="UP000546806"/>
    </source>
</evidence>
<dbReference type="InterPro" id="IPR038765">
    <property type="entry name" value="Papain-like_cys_pep_sf"/>
</dbReference>
<gene>
    <name evidence="7" type="ORF">HCA78_08745</name>
</gene>
<dbReference type="Gene3D" id="3.90.1720.10">
    <property type="entry name" value="endopeptidase domain like (from Nostoc punctiforme)"/>
    <property type="match status" value="1"/>
</dbReference>
<dbReference type="SUPFAM" id="SSF54001">
    <property type="entry name" value="Cysteine proteinases"/>
    <property type="match status" value="1"/>
</dbReference>
<evidence type="ECO:0000256" key="1">
    <source>
        <dbReference type="ARBA" id="ARBA00007074"/>
    </source>
</evidence>
<evidence type="ECO:0000313" key="7">
    <source>
        <dbReference type="EMBL" id="MBC2003852.1"/>
    </source>
</evidence>
<evidence type="ECO:0000256" key="4">
    <source>
        <dbReference type="ARBA" id="ARBA00022807"/>
    </source>
</evidence>
<feature type="signal peptide" evidence="5">
    <location>
        <begin position="1"/>
        <end position="19"/>
    </location>
</feature>
<keyword evidence="2" id="KW-0645">Protease</keyword>
<feature type="chain" id="PRO_5039556635" description="NlpC/P60 domain-containing protein" evidence="5">
    <location>
        <begin position="20"/>
        <end position="657"/>
    </location>
</feature>